<dbReference type="Proteomes" id="UP001244552">
    <property type="component" value="Unassembled WGS sequence"/>
</dbReference>
<evidence type="ECO:0000313" key="1">
    <source>
        <dbReference type="EMBL" id="MDQ0536214.1"/>
    </source>
</evidence>
<dbReference type="RefSeq" id="WP_209988665.1">
    <property type="nucleotide sequence ID" value="NZ_JAGINO010000025.1"/>
</dbReference>
<evidence type="ECO:0008006" key="3">
    <source>
        <dbReference type="Google" id="ProtNLM"/>
    </source>
</evidence>
<gene>
    <name evidence="1" type="ORF">QO018_005108</name>
</gene>
<organism evidence="1 2">
    <name type="scientific">Azospirillum picis</name>
    <dbReference type="NCBI Taxonomy" id="488438"/>
    <lineage>
        <taxon>Bacteria</taxon>
        <taxon>Pseudomonadati</taxon>
        <taxon>Pseudomonadota</taxon>
        <taxon>Alphaproteobacteria</taxon>
        <taxon>Rhodospirillales</taxon>
        <taxon>Azospirillaceae</taxon>
        <taxon>Azospirillum</taxon>
    </lineage>
</organism>
<evidence type="ECO:0000313" key="2">
    <source>
        <dbReference type="Proteomes" id="UP001244552"/>
    </source>
</evidence>
<keyword evidence="2" id="KW-1185">Reference proteome</keyword>
<reference evidence="1 2" key="1">
    <citation type="submission" date="2023-07" db="EMBL/GenBank/DDBJ databases">
        <title>Genomic Encyclopedia of Type Strains, Phase IV (KMG-IV): sequencing the most valuable type-strain genomes for metagenomic binning, comparative biology and taxonomic classification.</title>
        <authorList>
            <person name="Goeker M."/>
        </authorList>
    </citation>
    <scope>NUCLEOTIDE SEQUENCE [LARGE SCALE GENOMIC DNA]</scope>
    <source>
        <strain evidence="1 2">DSM 19922</strain>
    </source>
</reference>
<proteinExistence type="predicted"/>
<accession>A0ABU0MRU6</accession>
<comment type="caution">
    <text evidence="1">The sequence shown here is derived from an EMBL/GenBank/DDBJ whole genome shotgun (WGS) entry which is preliminary data.</text>
</comment>
<name>A0ABU0MRU6_9PROT</name>
<sequence length="293" mass="32369">MVTAPTTEWTHDALADDLAGHVGYRNRLTFTDMQLGPSGSPRPDVYCLPTTYSRFCPVAFECKVSVSDFRADVTHGKWQTYLPFAAAVVFATPAGLIGKQDIPAGCGLMARGPNGWRTVKAPTLRPVENLPLQVWQKLLFDGIERAERFRRCEPRKADDWRLRDRLAKELGADVAAVFTNREAIAKAASEIAAALGMDTDGFTFNRSDVWQVRNLAYYAKQTAEVWQKLAGLLGMESRWPGFRDIKEAEARLSRLDASTATESALDALDDVQRAIDCARKKLAGDNAKSEALA</sequence>
<dbReference type="EMBL" id="JAUSVU010000024">
    <property type="protein sequence ID" value="MDQ0536214.1"/>
    <property type="molecule type" value="Genomic_DNA"/>
</dbReference>
<protein>
    <recommendedName>
        <fullName evidence="3">MmcB family DNA repair protein</fullName>
    </recommendedName>
</protein>